<accession>A0A4Y2JV67</accession>
<organism evidence="1 2">
    <name type="scientific">Araneus ventricosus</name>
    <name type="common">Orbweaver spider</name>
    <name type="synonym">Epeira ventricosa</name>
    <dbReference type="NCBI Taxonomy" id="182803"/>
    <lineage>
        <taxon>Eukaryota</taxon>
        <taxon>Metazoa</taxon>
        <taxon>Ecdysozoa</taxon>
        <taxon>Arthropoda</taxon>
        <taxon>Chelicerata</taxon>
        <taxon>Arachnida</taxon>
        <taxon>Araneae</taxon>
        <taxon>Araneomorphae</taxon>
        <taxon>Entelegynae</taxon>
        <taxon>Araneoidea</taxon>
        <taxon>Araneidae</taxon>
        <taxon>Araneus</taxon>
    </lineage>
</organism>
<protein>
    <submittedName>
        <fullName evidence="1">Uncharacterized protein</fullName>
    </submittedName>
</protein>
<gene>
    <name evidence="1" type="ORF">AVEN_254153_1</name>
</gene>
<name>A0A4Y2JV67_ARAVE</name>
<proteinExistence type="predicted"/>
<dbReference type="Proteomes" id="UP000499080">
    <property type="component" value="Unassembled WGS sequence"/>
</dbReference>
<sequence>MTQFQKKFNLNPILQSPAHKEVNRQELGLENIVIIVYFETEKGSEKTSIEDTHQESNIVANPGPIGVQHEIVLKWGTKIKNFTFGVNKLDIFIFIKKFWVRNI</sequence>
<dbReference type="AlphaFoldDB" id="A0A4Y2JV67"/>
<comment type="caution">
    <text evidence="1">The sequence shown here is derived from an EMBL/GenBank/DDBJ whole genome shotgun (WGS) entry which is preliminary data.</text>
</comment>
<dbReference type="EMBL" id="BGPR01003951">
    <property type="protein sequence ID" value="GBM94253.1"/>
    <property type="molecule type" value="Genomic_DNA"/>
</dbReference>
<reference evidence="1 2" key="1">
    <citation type="journal article" date="2019" name="Sci. Rep.">
        <title>Orb-weaving spider Araneus ventricosus genome elucidates the spidroin gene catalogue.</title>
        <authorList>
            <person name="Kono N."/>
            <person name="Nakamura H."/>
            <person name="Ohtoshi R."/>
            <person name="Moran D.A.P."/>
            <person name="Shinohara A."/>
            <person name="Yoshida Y."/>
            <person name="Fujiwara M."/>
            <person name="Mori M."/>
            <person name="Tomita M."/>
            <person name="Arakawa K."/>
        </authorList>
    </citation>
    <scope>NUCLEOTIDE SEQUENCE [LARGE SCALE GENOMIC DNA]</scope>
</reference>
<evidence type="ECO:0000313" key="1">
    <source>
        <dbReference type="EMBL" id="GBM94253.1"/>
    </source>
</evidence>
<keyword evidence="2" id="KW-1185">Reference proteome</keyword>
<evidence type="ECO:0000313" key="2">
    <source>
        <dbReference type="Proteomes" id="UP000499080"/>
    </source>
</evidence>